<organism evidence="2 6">
    <name type="scientific">Populus euphratica</name>
    <name type="common">Euphrates poplar</name>
    <dbReference type="NCBI Taxonomy" id="75702"/>
    <lineage>
        <taxon>Eukaryota</taxon>
        <taxon>Viridiplantae</taxon>
        <taxon>Streptophyta</taxon>
        <taxon>Embryophyta</taxon>
        <taxon>Tracheophyta</taxon>
        <taxon>Spermatophyta</taxon>
        <taxon>Magnoliopsida</taxon>
        <taxon>eudicotyledons</taxon>
        <taxon>Gunneridae</taxon>
        <taxon>Pentapetalae</taxon>
        <taxon>rosids</taxon>
        <taxon>fabids</taxon>
        <taxon>Malpighiales</taxon>
        <taxon>Salicaceae</taxon>
        <taxon>Saliceae</taxon>
        <taxon>Populus</taxon>
    </lineage>
</organism>
<dbReference type="PANTHER" id="PTHR31860:SF6">
    <property type="entry name" value="HEAT-INDUCIBLE TRANSCRIPTION REPRESSOR (DUF639)"/>
    <property type="match status" value="1"/>
</dbReference>
<protein>
    <submittedName>
        <fullName evidence="3 4">Uncharacterized protein LOC105140642</fullName>
    </submittedName>
</protein>
<sequence>MATPTVSKTRSMLEGLVREGSFKWLLGKRSSFNEELEEMERSPSAGRNWIAELSPLANLVVRRCSKILGVSASELQESFNAEASDSLKHHSCYARNFLEYCCFRALALSTQVTGHLADKKFQRLTYDMMLAWETPGVASQPLLHVDEDLTVGLEAFSRIAPAVPIIANVIISENLFEVLTVGTDGRLQFSIYEKYLSGLERAIKKMKTQTDSSLLSTVRLSRREKILEVDGTVTTQPVLEHVGISTWPGRVTLTDHALYYEALRVVSYDKPKTYDLADDLKQIVNPELTGPWGTRLFDKAVLYKSISLSEPAVIEFPELKGHTRRDYWLAVIREILFVHRFIKKFKISGVERDKALSLAVLGILRLQAIQEIISVNSVHCDTLLMFNLCDQLPGGDLILETLASISSLRKLDRTTSDKTGGGMHSISARVMVSNLGFMLGTSSTDLNEVGLLVGETAVGEMSSLEKVVKESQSSFKKAVLAQETVDGVKVDGIDTNLAVMKELLLPVMEVGRWLISLIHWDDPMKSLVFCLVLTYVIWRGWLGYTFGLMIIFLAIFMVLTRFCNQGRPVDEIKVTAPPPMNTVEQLLAVQDAISQAEQFIQDGNIVLLKFRGLLLSIYPQASEKFAFTLLGVALILAFMPSKYIILLTFLETFTRYSPPRTASTERWTRRLREWWFSIPAAPVVLEREEDKKKK</sequence>
<accession>A0AAJ6VCT9</accession>
<keyword evidence="1" id="KW-0472">Membrane</keyword>
<dbReference type="RefSeq" id="XP_011045855.1">
    <property type="nucleotide sequence ID" value="XM_011047553.1"/>
</dbReference>
<feature type="transmembrane region" description="Helical" evidence="1">
    <location>
        <begin position="625"/>
        <end position="650"/>
    </location>
</feature>
<evidence type="ECO:0000313" key="2">
    <source>
        <dbReference type="Proteomes" id="UP000694918"/>
    </source>
</evidence>
<keyword evidence="2" id="KW-1185">Reference proteome</keyword>
<dbReference type="KEGG" id="peu:105140642"/>
<evidence type="ECO:0000313" key="6">
    <source>
        <dbReference type="RefSeq" id="XP_011045855.1"/>
    </source>
</evidence>
<dbReference type="RefSeq" id="XP_011045851.1">
    <property type="nucleotide sequence ID" value="XM_011047549.1"/>
</dbReference>
<dbReference type="RefSeq" id="XP_011045856.1">
    <property type="nucleotide sequence ID" value="XM_011047554.1"/>
</dbReference>
<dbReference type="AlphaFoldDB" id="A0AAJ6VCT9"/>
<evidence type="ECO:0000313" key="3">
    <source>
        <dbReference type="RefSeq" id="XP_011045851.1"/>
    </source>
</evidence>
<evidence type="ECO:0000256" key="1">
    <source>
        <dbReference type="SAM" id="Phobius"/>
    </source>
</evidence>
<reference evidence="3 4" key="1">
    <citation type="submission" date="2025-04" db="UniProtKB">
        <authorList>
            <consortium name="RefSeq"/>
        </authorList>
    </citation>
    <scope>IDENTIFICATION</scope>
</reference>
<name>A0AAJ6VCT9_POPEU</name>
<dbReference type="Proteomes" id="UP000694918">
    <property type="component" value="Unplaced"/>
</dbReference>
<dbReference type="RefSeq" id="XP_011045852.1">
    <property type="nucleotide sequence ID" value="XM_011047550.1"/>
</dbReference>
<dbReference type="Pfam" id="PF04842">
    <property type="entry name" value="DUF639"/>
    <property type="match status" value="1"/>
</dbReference>
<proteinExistence type="predicted"/>
<feature type="transmembrane region" description="Helical" evidence="1">
    <location>
        <begin position="541"/>
        <end position="559"/>
    </location>
</feature>
<evidence type="ECO:0000313" key="7">
    <source>
        <dbReference type="RefSeq" id="XP_011045856.1"/>
    </source>
</evidence>
<evidence type="ECO:0000313" key="5">
    <source>
        <dbReference type="RefSeq" id="XP_011045854.1"/>
    </source>
</evidence>
<evidence type="ECO:0000313" key="4">
    <source>
        <dbReference type="RefSeq" id="XP_011045852.1"/>
    </source>
</evidence>
<gene>
    <name evidence="3 4 5 6 7" type="primary">LOC105140642</name>
</gene>
<dbReference type="InterPro" id="IPR006927">
    <property type="entry name" value="DUF639"/>
</dbReference>
<dbReference type="GeneID" id="105140642"/>
<keyword evidence="1" id="KW-0812">Transmembrane</keyword>
<dbReference type="RefSeq" id="XP_011045854.1">
    <property type="nucleotide sequence ID" value="XM_011047552.1"/>
</dbReference>
<dbReference type="PANTHER" id="PTHR31860">
    <property type="entry name" value="HEAT-INDUCIBLE TRANSCRIPTION REPRESSOR (DUF639)-RELATED"/>
    <property type="match status" value="1"/>
</dbReference>
<keyword evidence="1" id="KW-1133">Transmembrane helix</keyword>